<accession>A0ABT3TMV5</accession>
<dbReference type="EMBL" id="JAPHNL010000002">
    <property type="protein sequence ID" value="MCX3058369.1"/>
    <property type="molecule type" value="Genomic_DNA"/>
</dbReference>
<evidence type="ECO:0000313" key="1">
    <source>
        <dbReference type="EMBL" id="MCX3058369.1"/>
    </source>
</evidence>
<protein>
    <submittedName>
        <fullName evidence="1">Uncharacterized protein</fullName>
    </submittedName>
</protein>
<sequence length="101" mass="11302">MPHCIAHIFEPLLRLLWPARGRHRRPDHSSAGLAVEASTACPTRVPAAQVLRGEEIGLVRPYLVAHERRETQKQQARRRALRLAVRGDISPRLFGGVEVTA</sequence>
<organism evidence="1 2">
    <name type="scientific">Streptomyces beihaiensis</name>
    <dbReference type="NCBI Taxonomy" id="2984495"/>
    <lineage>
        <taxon>Bacteria</taxon>
        <taxon>Bacillati</taxon>
        <taxon>Actinomycetota</taxon>
        <taxon>Actinomycetes</taxon>
        <taxon>Kitasatosporales</taxon>
        <taxon>Streptomycetaceae</taxon>
        <taxon>Streptomyces</taxon>
    </lineage>
</organism>
<name>A0ABT3TMV5_9ACTN</name>
<keyword evidence="2" id="KW-1185">Reference proteome</keyword>
<proteinExistence type="predicted"/>
<gene>
    <name evidence="1" type="ORF">OFY01_00995</name>
</gene>
<reference evidence="1" key="1">
    <citation type="submission" date="2022-10" db="EMBL/GenBank/DDBJ databases">
        <title>Streptomyces beihaiensis sp. nov., a chitin degrading actinobacterium, isolated from shrimp pond soil.</title>
        <authorList>
            <person name="Xie J."/>
            <person name="Shen N."/>
        </authorList>
    </citation>
    <scope>NUCLEOTIDE SEQUENCE</scope>
    <source>
        <strain evidence="1">GXMU-J5</strain>
    </source>
</reference>
<comment type="caution">
    <text evidence="1">The sequence shown here is derived from an EMBL/GenBank/DDBJ whole genome shotgun (WGS) entry which is preliminary data.</text>
</comment>
<dbReference type="RefSeq" id="WP_266595330.1">
    <property type="nucleotide sequence ID" value="NZ_JAPHNL010000002.1"/>
</dbReference>
<evidence type="ECO:0000313" key="2">
    <source>
        <dbReference type="Proteomes" id="UP001163064"/>
    </source>
</evidence>
<dbReference type="Proteomes" id="UP001163064">
    <property type="component" value="Unassembled WGS sequence"/>
</dbReference>